<dbReference type="InterPro" id="IPR050206">
    <property type="entry name" value="FtsK/SpoIIIE/SftA"/>
</dbReference>
<evidence type="ECO:0000313" key="9">
    <source>
        <dbReference type="Proteomes" id="UP000723714"/>
    </source>
</evidence>
<feature type="transmembrane region" description="Helical" evidence="5">
    <location>
        <begin position="294"/>
        <end position="315"/>
    </location>
</feature>
<evidence type="ECO:0000313" key="8">
    <source>
        <dbReference type="EMBL" id="MBU3876601.1"/>
    </source>
</evidence>
<feature type="binding site" evidence="4">
    <location>
        <begin position="1065"/>
        <end position="1072"/>
    </location>
    <ligand>
        <name>ATP</name>
        <dbReference type="ChEBI" id="CHEBI:30616"/>
    </ligand>
</feature>
<dbReference type="SMART" id="SM00382">
    <property type="entry name" value="AAA"/>
    <property type="match status" value="1"/>
</dbReference>
<dbReference type="PROSITE" id="PS50901">
    <property type="entry name" value="FTSK"/>
    <property type="match status" value="2"/>
</dbReference>
<dbReference type="InterPro" id="IPR023839">
    <property type="entry name" value="Firmicutes_EssC_C"/>
</dbReference>
<evidence type="ECO:0000256" key="3">
    <source>
        <dbReference type="ARBA" id="ARBA00022840"/>
    </source>
</evidence>
<keyword evidence="1" id="KW-0677">Repeat</keyword>
<name>A0ABS6D537_9FIRM</name>
<dbReference type="InterPro" id="IPR000253">
    <property type="entry name" value="FHA_dom"/>
</dbReference>
<organism evidence="8 9">
    <name type="scientific">Faecalicatena faecalis</name>
    <dbReference type="NCBI Taxonomy" id="2726362"/>
    <lineage>
        <taxon>Bacteria</taxon>
        <taxon>Bacillati</taxon>
        <taxon>Bacillota</taxon>
        <taxon>Clostridia</taxon>
        <taxon>Lachnospirales</taxon>
        <taxon>Lachnospiraceae</taxon>
        <taxon>Faecalicatena</taxon>
    </lineage>
</organism>
<dbReference type="NCBIfam" id="TIGR03928">
    <property type="entry name" value="T7_EssCb_Firm"/>
    <property type="match status" value="1"/>
</dbReference>
<dbReference type="PANTHER" id="PTHR22683:SF1">
    <property type="entry name" value="TYPE VII SECRETION SYSTEM PROTEIN ESSC"/>
    <property type="match status" value="1"/>
</dbReference>
<dbReference type="PANTHER" id="PTHR22683">
    <property type="entry name" value="SPORULATION PROTEIN RELATED"/>
    <property type="match status" value="1"/>
</dbReference>
<evidence type="ECO:0000259" key="7">
    <source>
        <dbReference type="PROSITE" id="PS50901"/>
    </source>
</evidence>
<dbReference type="Pfam" id="PF01580">
    <property type="entry name" value="FtsK_SpoIIIE"/>
    <property type="match status" value="2"/>
</dbReference>
<feature type="domain" description="FtsK" evidence="7">
    <location>
        <begin position="698"/>
        <end position="892"/>
    </location>
</feature>
<feature type="transmembrane region" description="Helical" evidence="5">
    <location>
        <begin position="174"/>
        <end position="194"/>
    </location>
</feature>
<evidence type="ECO:0000256" key="5">
    <source>
        <dbReference type="SAM" id="Phobius"/>
    </source>
</evidence>
<comment type="caution">
    <text evidence="8">The sequence shown here is derived from an EMBL/GenBank/DDBJ whole genome shotgun (WGS) entry which is preliminary data.</text>
</comment>
<evidence type="ECO:0000256" key="4">
    <source>
        <dbReference type="PROSITE-ProRule" id="PRU00289"/>
    </source>
</evidence>
<evidence type="ECO:0000259" key="6">
    <source>
        <dbReference type="PROSITE" id="PS50006"/>
    </source>
</evidence>
<feature type="domain" description="FHA" evidence="6">
    <location>
        <begin position="113"/>
        <end position="162"/>
    </location>
</feature>
<keyword evidence="5" id="KW-0812">Transmembrane</keyword>
<dbReference type="Pfam" id="PF00498">
    <property type="entry name" value="FHA"/>
    <property type="match status" value="1"/>
</dbReference>
<dbReference type="CDD" id="cd01127">
    <property type="entry name" value="TrwB_TraG_TraD_VirD4"/>
    <property type="match status" value="1"/>
</dbReference>
<feature type="domain" description="FtsK" evidence="7">
    <location>
        <begin position="1048"/>
        <end position="1232"/>
    </location>
</feature>
<accession>A0ABS6D537</accession>
<dbReference type="RefSeq" id="WP_216242085.1">
    <property type="nucleotide sequence ID" value="NZ_JABACJ020000011.1"/>
</dbReference>
<sequence>MILMVYNKQICKEFLLPNIHDADHTIYLHHDIYRLAKDLEIHLENSSRGWEIISTDAYYVKIDRVREERHILHHQDIIEIKTVSGDRFQILTADCILTFPVMEKYDIRMMKEVSIGKTAGNLIQYQFMELISASHAVLEHTTDGWYLSDTSSNGVFCQNIRVQGKRRLDFGDHIDIFGLHILFLGNILAVGTYYGTMTVKEDILRPLEIAPVTVTEDRQRKGKEEIYFHRSPRNLPSIYQEAVEIEAPPNPKQNKQKPVYLTIGPAFTMAIPMMLGCGFAIFGSRLSGQASSAFMYTGLITAVTSALIGVVWAVLNLNYSKKENMEEENQRFNAYSNYLIQIADTLRQKYGHNAAALRQMYPSAAQCLGYSQNSSELWNRNYTHSDFLYQRLGIGEQPFQVEIQIPKEKFTLINDSLLEKPGMIRQEFETLKQVPVGISLMEKTLIGLVGGEGKRGAVEMMHTLVAGITAGHCYTDVKLVFIYRESDRRRREDWECMKWFPHVWSEDKQSRYMASNELETGDVFFELSNIIRSRSQTEDSYGNREKRRFVKPHYVLFISDPAILEGEILAKYIYEAKPEYGITTFLMVEHLEQLPNACEEVIENDRYFQGFYNLLDTEHEKKRFVPDQVTSSQLAAFGQTLANIRVNEAESNSEIPNSLDFFSMYGVSSLEEFQVLERWRKNRNYNSMKALVGKKAGNADCYLDIHEKFHGPHGLVAGTTGSGKSETLQTWILSLALNFSPEDVSFFIIDYKGGGMANLFSNLPHLAGQISNLSGNQVRRAMISIKSENQRRQRLFSEYGVNNINLYTRLYKNQEAELPIPHLLIIIDEFAELKREEPEFMKELISVAQVGRSLGVHLILATQKPSGTVDDNIWSNSKFRLCLRVQDRQDSSDMLHKPDAAFITQAGRCYLQVGNDEIYELFQSGYSGAPFEEGEGRKSSAAELLTRTGKAELIGGHHKKADKKQAHNVKQTTQLEAVIAYLGKMAQEGSYGKTMQLWLPVLKTKIYLSELDGFEEKCYKNHEWTSMSPKWKLESLIGLYDDPEGQAQRPLSISFSQDGHHAVCGSVVSGKSTFLQTLVYSFISRYSPDVLWMYLLDFSSHMLAPFEAAPHVGGVIFDQQEEKTARFIHMLIQMMDERKKLLQGGNYSQYVQAVGIKLPAVLIVVDNFAAFREKTKNKYDDVILRLAREGVGYGMFLMVTAAGFGMAEIPSRIGDNIRTVLSLEQADKFKYMEVMRMTRLPILPETDVRGRGLAAVDGRVLEFQTALSIPAEDDFERGQALEKYCREMSTDWDGRCATAIPEIPENPTLGMLSEQPSYVQAVQNRGLLPFGYRMEDASVYCMDLMRNYCYLISGKSRMGKTNTLKAMLYGAFQKKGDLCIIENGTSELKKLAEEYQAEYITDSAQLFAYLSRLLPEFSARNKKKRALIEEGMEEAEVFAQMSRETPIFIFISDLAAFFKMAYKPGEGVGSMSGFLENILEKGSMHYIYFIGCLKAEDHALMSAYKAYHSYISYKKGIHLGGNLQAQKIFNFQNLSFAQQSKATKRGMGYVPDEEEESVGIEVVVPLAKM</sequence>
<reference evidence="8 9" key="1">
    <citation type="submission" date="2021-06" db="EMBL/GenBank/DDBJ databases">
        <title>Faecalicatena sp. nov. isolated from porcine feces.</title>
        <authorList>
            <person name="Oh B.S."/>
            <person name="Lee J.H."/>
        </authorList>
    </citation>
    <scope>NUCLEOTIDE SEQUENCE [LARGE SCALE GENOMIC DNA]</scope>
    <source>
        <strain evidence="8 9">AGMB00832</strain>
    </source>
</reference>
<dbReference type="CDD" id="cd00060">
    <property type="entry name" value="FHA"/>
    <property type="match status" value="1"/>
</dbReference>
<evidence type="ECO:0000256" key="1">
    <source>
        <dbReference type="ARBA" id="ARBA00022737"/>
    </source>
</evidence>
<feature type="transmembrane region" description="Helical" evidence="5">
    <location>
        <begin position="259"/>
        <end position="282"/>
    </location>
</feature>
<protein>
    <submittedName>
        <fullName evidence="8">Type VII secretion protein EssC</fullName>
    </submittedName>
</protein>
<gene>
    <name evidence="8" type="primary">essC</name>
    <name evidence="8" type="ORF">HGO97_012385</name>
</gene>
<dbReference type="EMBL" id="JABACJ020000011">
    <property type="protein sequence ID" value="MBU3876601.1"/>
    <property type="molecule type" value="Genomic_DNA"/>
</dbReference>
<keyword evidence="2 4" id="KW-0547">Nucleotide-binding</keyword>
<dbReference type="PROSITE" id="PS50006">
    <property type="entry name" value="FHA_DOMAIN"/>
    <property type="match status" value="1"/>
</dbReference>
<dbReference type="Proteomes" id="UP000723714">
    <property type="component" value="Unassembled WGS sequence"/>
</dbReference>
<keyword evidence="3 4" id="KW-0067">ATP-binding</keyword>
<evidence type="ECO:0000256" key="2">
    <source>
        <dbReference type="ARBA" id="ARBA00022741"/>
    </source>
</evidence>
<keyword evidence="5" id="KW-0472">Membrane</keyword>
<dbReference type="InterPro" id="IPR002543">
    <property type="entry name" value="FtsK_dom"/>
</dbReference>
<keyword evidence="5" id="KW-1133">Transmembrane helix</keyword>
<dbReference type="InterPro" id="IPR003593">
    <property type="entry name" value="AAA+_ATPase"/>
</dbReference>
<feature type="binding site" evidence="4">
    <location>
        <begin position="718"/>
        <end position="725"/>
    </location>
    <ligand>
        <name>ATP</name>
        <dbReference type="ChEBI" id="CHEBI:30616"/>
    </ligand>
</feature>
<keyword evidence="9" id="KW-1185">Reference proteome</keyword>
<proteinExistence type="predicted"/>